<reference evidence="3" key="1">
    <citation type="journal article" date="2020" name="mSystems">
        <title>Genome- and Community-Level Interaction Insights into Carbon Utilization and Element Cycling Functions of Hydrothermarchaeota in Hydrothermal Sediment.</title>
        <authorList>
            <person name="Zhou Z."/>
            <person name="Liu Y."/>
            <person name="Xu W."/>
            <person name="Pan J."/>
            <person name="Luo Z.H."/>
            <person name="Li M."/>
        </authorList>
    </citation>
    <scope>NUCLEOTIDE SEQUENCE [LARGE SCALE GENOMIC DNA]</scope>
    <source>
        <strain evidence="3">SpSt-508</strain>
    </source>
</reference>
<dbReference type="Pfam" id="PF08241">
    <property type="entry name" value="Methyltransf_11"/>
    <property type="match status" value="1"/>
</dbReference>
<dbReference type="AlphaFoldDB" id="A0A7C4LL62"/>
<name>A0A7C4LL62_9PLAN</name>
<comment type="caution">
    <text evidence="3">The sequence shown here is derived from an EMBL/GenBank/DDBJ whole genome shotgun (WGS) entry which is preliminary data.</text>
</comment>
<sequence>MHHWDDPAAFAFAARTPQPPHAATWARAPGDTEQPASTVPSFPAAAPRLFRERVRLRLHQLALARTWAADRDVLHVHYGPSVGAEAIAAVARTFQDIDCRQDPHLSLPAASVDVAVCLEVLEHLVEPRRFVAELRRVLRPQGLLVVSTEVPGASERYIAGSAPPHQLSREQFLALLQQEFAQVAWGTQTFWNGSLLLLECPPGDPREFHSTLVDGPKWQEHVGVPYPLAWCAFATNAARLPPVPWGLCGYVQDVSPHKQEIDALRSRLDSVLNSRSWKLTAPLRWLTQRLQNR</sequence>
<accession>A0A7C4LL62</accession>
<keyword evidence="3" id="KW-0489">Methyltransferase</keyword>
<dbReference type="GO" id="GO:0032259">
    <property type="term" value="P:methylation"/>
    <property type="evidence" value="ECO:0007669"/>
    <property type="project" value="UniProtKB-KW"/>
</dbReference>
<dbReference type="GO" id="GO:0008757">
    <property type="term" value="F:S-adenosylmethionine-dependent methyltransferase activity"/>
    <property type="evidence" value="ECO:0007669"/>
    <property type="project" value="InterPro"/>
</dbReference>
<dbReference type="CDD" id="cd02440">
    <property type="entry name" value="AdoMet_MTases"/>
    <property type="match status" value="1"/>
</dbReference>
<evidence type="ECO:0000259" key="2">
    <source>
        <dbReference type="Pfam" id="PF08241"/>
    </source>
</evidence>
<protein>
    <submittedName>
        <fullName evidence="3">Class I SAM-dependent methyltransferase</fullName>
    </submittedName>
</protein>
<proteinExistence type="predicted"/>
<evidence type="ECO:0000256" key="1">
    <source>
        <dbReference type="SAM" id="MobiDB-lite"/>
    </source>
</evidence>
<dbReference type="InterPro" id="IPR029063">
    <property type="entry name" value="SAM-dependent_MTases_sf"/>
</dbReference>
<evidence type="ECO:0000313" key="3">
    <source>
        <dbReference type="EMBL" id="HGT38379.1"/>
    </source>
</evidence>
<dbReference type="Gene3D" id="3.40.50.150">
    <property type="entry name" value="Vaccinia Virus protein VP39"/>
    <property type="match status" value="1"/>
</dbReference>
<dbReference type="EMBL" id="DSVQ01000007">
    <property type="protein sequence ID" value="HGT38379.1"/>
    <property type="molecule type" value="Genomic_DNA"/>
</dbReference>
<keyword evidence="3" id="KW-0808">Transferase</keyword>
<feature type="region of interest" description="Disordered" evidence="1">
    <location>
        <begin position="20"/>
        <end position="39"/>
    </location>
</feature>
<organism evidence="3">
    <name type="scientific">Schlesneria paludicola</name>
    <dbReference type="NCBI Taxonomy" id="360056"/>
    <lineage>
        <taxon>Bacteria</taxon>
        <taxon>Pseudomonadati</taxon>
        <taxon>Planctomycetota</taxon>
        <taxon>Planctomycetia</taxon>
        <taxon>Planctomycetales</taxon>
        <taxon>Planctomycetaceae</taxon>
        <taxon>Schlesneria</taxon>
    </lineage>
</organism>
<dbReference type="InterPro" id="IPR013216">
    <property type="entry name" value="Methyltransf_11"/>
</dbReference>
<feature type="domain" description="Methyltransferase type 11" evidence="2">
    <location>
        <begin position="97"/>
        <end position="146"/>
    </location>
</feature>
<gene>
    <name evidence="3" type="ORF">ENS64_03835</name>
</gene>
<dbReference type="SUPFAM" id="SSF53335">
    <property type="entry name" value="S-adenosyl-L-methionine-dependent methyltransferases"/>
    <property type="match status" value="1"/>
</dbReference>